<dbReference type="GO" id="GO:0016874">
    <property type="term" value="F:ligase activity"/>
    <property type="evidence" value="ECO:0007669"/>
    <property type="project" value="UniProtKB-KW"/>
</dbReference>
<dbReference type="EMBL" id="BAAAHB010000006">
    <property type="protein sequence ID" value="GAA0449182.1"/>
    <property type="molecule type" value="Genomic_DNA"/>
</dbReference>
<sequence>MNIATLLYEAAARSPGAPAVCEGDSVLRDYRELAERARAVGDALVHRHGARPGDRIALAMRNTPHYWEILFGAWWAGLVVTPMNARLHPEEFAALIEDCAARVCVATDDLTGPLAAQGLGATALTGAAELVETAGRAGIRPPAPAAPGDPAWLFYTSGTTGRPKGATLTHGNLRAATDSALADLGSGVDASLLHIAPLSHAGGLFGLAFVARSRAQVFPRDGVVDAVTLGEGLRAFGPTSFFAVPTILRRLLDPALLPDEAAGHVHRILYGGAPMYAEDLKKVIARFGPERLWQGYGQGESPGTITHLRPEDHRGEDPVALGRRLESVGRARTGVEVRVVDESGREVPAGTVGEVTVSGATVMAGYWNDPEATARALRGGRLHTGDLGRLDADGLLTLVDRAKDLIISGGSNIYPREVEEVLLRHASVAEAAVVGAADPEWGELPVAFVVLRDGDGAREGRGKRAEELERHCLAHMARYKRPRQFRFVPALPKNSYGKVLKTELRGLVGQSPPDRTG</sequence>
<keyword evidence="4" id="KW-1185">Reference proteome</keyword>
<dbReference type="PANTHER" id="PTHR43767:SF7">
    <property type="entry name" value="MEDIUM_LONG-CHAIN-FATTY-ACID--COA LIGASE FADD8"/>
    <property type="match status" value="1"/>
</dbReference>
<dbReference type="RefSeq" id="WP_344086146.1">
    <property type="nucleotide sequence ID" value="NZ_BAAAHB010000006.1"/>
</dbReference>
<feature type="domain" description="AMP-dependent synthetase/ligase" evidence="1">
    <location>
        <begin position="9"/>
        <end position="367"/>
    </location>
</feature>
<dbReference type="Proteomes" id="UP001499895">
    <property type="component" value="Unassembled WGS sequence"/>
</dbReference>
<dbReference type="PANTHER" id="PTHR43767">
    <property type="entry name" value="LONG-CHAIN-FATTY-ACID--COA LIGASE"/>
    <property type="match status" value="1"/>
</dbReference>
<protein>
    <submittedName>
        <fullName evidence="3">Long-chain fatty acid--CoA ligase</fullName>
    </submittedName>
</protein>
<reference evidence="4" key="1">
    <citation type="journal article" date="2019" name="Int. J. Syst. Evol. Microbiol.">
        <title>The Global Catalogue of Microorganisms (GCM) 10K type strain sequencing project: providing services to taxonomists for standard genome sequencing and annotation.</title>
        <authorList>
            <consortium name="The Broad Institute Genomics Platform"/>
            <consortium name="The Broad Institute Genome Sequencing Center for Infectious Disease"/>
            <person name="Wu L."/>
            <person name="Ma J."/>
        </authorList>
    </citation>
    <scope>NUCLEOTIDE SEQUENCE [LARGE SCALE GENOMIC DNA]</scope>
    <source>
        <strain evidence="4">JCM 10649</strain>
    </source>
</reference>
<dbReference type="InterPro" id="IPR025110">
    <property type="entry name" value="AMP-bd_C"/>
</dbReference>
<dbReference type="InterPro" id="IPR050237">
    <property type="entry name" value="ATP-dep_AMP-bd_enzyme"/>
</dbReference>
<name>A0ABP3JFL9_9ACTN</name>
<dbReference type="SUPFAM" id="SSF56801">
    <property type="entry name" value="Acetyl-CoA synthetase-like"/>
    <property type="match status" value="1"/>
</dbReference>
<evidence type="ECO:0000259" key="2">
    <source>
        <dbReference type="Pfam" id="PF13193"/>
    </source>
</evidence>
<dbReference type="PROSITE" id="PS00455">
    <property type="entry name" value="AMP_BINDING"/>
    <property type="match status" value="1"/>
</dbReference>
<accession>A0ABP3JFL9</accession>
<dbReference type="Gene3D" id="3.30.300.30">
    <property type="match status" value="1"/>
</dbReference>
<organism evidence="3 4">
    <name type="scientific">Streptomyces stramineus</name>
    <dbReference type="NCBI Taxonomy" id="173861"/>
    <lineage>
        <taxon>Bacteria</taxon>
        <taxon>Bacillati</taxon>
        <taxon>Actinomycetota</taxon>
        <taxon>Actinomycetes</taxon>
        <taxon>Kitasatosporales</taxon>
        <taxon>Streptomycetaceae</taxon>
        <taxon>Streptomyces</taxon>
    </lineage>
</organism>
<proteinExistence type="predicted"/>
<dbReference type="Gene3D" id="3.40.50.12780">
    <property type="entry name" value="N-terminal domain of ligase-like"/>
    <property type="match status" value="1"/>
</dbReference>
<gene>
    <name evidence="3" type="ORF">GCM10009544_10000</name>
</gene>
<feature type="domain" description="AMP-binding enzyme C-terminal" evidence="2">
    <location>
        <begin position="417"/>
        <end position="498"/>
    </location>
</feature>
<comment type="caution">
    <text evidence="3">The sequence shown here is derived from an EMBL/GenBank/DDBJ whole genome shotgun (WGS) entry which is preliminary data.</text>
</comment>
<dbReference type="InterPro" id="IPR000873">
    <property type="entry name" value="AMP-dep_synth/lig_dom"/>
</dbReference>
<dbReference type="InterPro" id="IPR020845">
    <property type="entry name" value="AMP-binding_CS"/>
</dbReference>
<dbReference type="InterPro" id="IPR045851">
    <property type="entry name" value="AMP-bd_C_sf"/>
</dbReference>
<dbReference type="InterPro" id="IPR042099">
    <property type="entry name" value="ANL_N_sf"/>
</dbReference>
<dbReference type="Pfam" id="PF00501">
    <property type="entry name" value="AMP-binding"/>
    <property type="match status" value="1"/>
</dbReference>
<keyword evidence="3" id="KW-0436">Ligase</keyword>
<dbReference type="Pfam" id="PF13193">
    <property type="entry name" value="AMP-binding_C"/>
    <property type="match status" value="1"/>
</dbReference>
<evidence type="ECO:0000259" key="1">
    <source>
        <dbReference type="Pfam" id="PF00501"/>
    </source>
</evidence>
<evidence type="ECO:0000313" key="4">
    <source>
        <dbReference type="Proteomes" id="UP001499895"/>
    </source>
</evidence>
<evidence type="ECO:0000313" key="3">
    <source>
        <dbReference type="EMBL" id="GAA0449182.1"/>
    </source>
</evidence>